<evidence type="ECO:0000313" key="2">
    <source>
        <dbReference type="Proteomes" id="UP000799538"/>
    </source>
</evidence>
<protein>
    <submittedName>
        <fullName evidence="1">Uncharacterized protein</fullName>
    </submittedName>
</protein>
<sequence>MMMTRTSLCESKCLYCCCSTLTLCSKRHCLSLSLIQYLRGSCLSQCQLMSYLYLCLMKNCLYQCLRKNCLWQCLRASCLY</sequence>
<gene>
    <name evidence="1" type="ORF">BDZ85DRAFT_260600</name>
</gene>
<keyword evidence="2" id="KW-1185">Reference proteome</keyword>
<proteinExistence type="predicted"/>
<reference evidence="2" key="1">
    <citation type="journal article" date="2020" name="Stud. Mycol.">
        <title>101 Dothideomycetes genomes: A test case for predicting lifestyles and emergence of pathogens.</title>
        <authorList>
            <person name="Haridas S."/>
            <person name="Albert R."/>
            <person name="Binder M."/>
            <person name="Bloem J."/>
            <person name="LaButti K."/>
            <person name="Salamov A."/>
            <person name="Andreopoulos B."/>
            <person name="Baker S."/>
            <person name="Barry K."/>
            <person name="Bills G."/>
            <person name="Bluhm B."/>
            <person name="Cannon C."/>
            <person name="Castanera R."/>
            <person name="Culley D."/>
            <person name="Daum C."/>
            <person name="Ezra D."/>
            <person name="Gonzalez J."/>
            <person name="Henrissat B."/>
            <person name="Kuo A."/>
            <person name="Liang C."/>
            <person name="Lipzen A."/>
            <person name="Lutzoni F."/>
            <person name="Magnuson J."/>
            <person name="Mondo S."/>
            <person name="Nolan M."/>
            <person name="Ohm R."/>
            <person name="Pangilinan J."/>
            <person name="Park H.-J."/>
            <person name="Ramirez L."/>
            <person name="Alfaro M."/>
            <person name="Sun H."/>
            <person name="Tritt A."/>
            <person name="Yoshinaga Y."/>
            <person name="Zwiers L.-H."/>
            <person name="Turgeon B."/>
            <person name="Goodwin S."/>
            <person name="Spatafora J."/>
            <person name="Crous P."/>
            <person name="Grigoriev I."/>
        </authorList>
    </citation>
    <scope>NUCLEOTIDE SEQUENCE [LARGE SCALE GENOMIC DNA]</scope>
    <source>
        <strain evidence="2">CECT 20119</strain>
    </source>
</reference>
<accession>A0A6A6GEV2</accession>
<dbReference type="Proteomes" id="UP000799538">
    <property type="component" value="Unassembled WGS sequence"/>
</dbReference>
<dbReference type="AlphaFoldDB" id="A0A6A6GEV2"/>
<evidence type="ECO:0000313" key="1">
    <source>
        <dbReference type="EMBL" id="KAF2224225.1"/>
    </source>
</evidence>
<name>A0A6A6GEV2_9PEZI</name>
<dbReference type="EMBL" id="ML992505">
    <property type="protein sequence ID" value="KAF2224225.1"/>
    <property type="molecule type" value="Genomic_DNA"/>
</dbReference>
<organism evidence="1 2">
    <name type="scientific">Elsinoe ampelina</name>
    <dbReference type="NCBI Taxonomy" id="302913"/>
    <lineage>
        <taxon>Eukaryota</taxon>
        <taxon>Fungi</taxon>
        <taxon>Dikarya</taxon>
        <taxon>Ascomycota</taxon>
        <taxon>Pezizomycotina</taxon>
        <taxon>Dothideomycetes</taxon>
        <taxon>Dothideomycetidae</taxon>
        <taxon>Myriangiales</taxon>
        <taxon>Elsinoaceae</taxon>
        <taxon>Elsinoe</taxon>
    </lineage>
</organism>